<dbReference type="OrthoDB" id="6280324at2759"/>
<proteinExistence type="predicted"/>
<dbReference type="AlphaFoldDB" id="A0A3S5BQI4"/>
<dbReference type="Proteomes" id="UP000784294">
    <property type="component" value="Unassembled WGS sequence"/>
</dbReference>
<comment type="caution">
    <text evidence="1">The sequence shown here is derived from an EMBL/GenBank/DDBJ whole genome shotgun (WGS) entry which is preliminary data.</text>
</comment>
<organism evidence="1 2">
    <name type="scientific">Protopolystoma xenopodis</name>
    <dbReference type="NCBI Taxonomy" id="117903"/>
    <lineage>
        <taxon>Eukaryota</taxon>
        <taxon>Metazoa</taxon>
        <taxon>Spiralia</taxon>
        <taxon>Lophotrochozoa</taxon>
        <taxon>Platyhelminthes</taxon>
        <taxon>Monogenea</taxon>
        <taxon>Polyopisthocotylea</taxon>
        <taxon>Polystomatidea</taxon>
        <taxon>Polystomatidae</taxon>
        <taxon>Protopolystoma</taxon>
    </lineage>
</organism>
<keyword evidence="2" id="KW-1185">Reference proteome</keyword>
<sequence length="58" mass="6859">MMRLLKRMVPKTCDQAHTQHRQSEEYRSGLEQMASLMTDVDLTDQMMLDLRNRFNLSG</sequence>
<accession>A0A3S5BQI4</accession>
<reference evidence="1" key="1">
    <citation type="submission" date="2018-11" db="EMBL/GenBank/DDBJ databases">
        <authorList>
            <consortium name="Pathogen Informatics"/>
        </authorList>
    </citation>
    <scope>NUCLEOTIDE SEQUENCE</scope>
</reference>
<protein>
    <submittedName>
        <fullName evidence="1">Uncharacterized protein</fullName>
    </submittedName>
</protein>
<gene>
    <name evidence="1" type="ORF">PXEA_LOCUS7114</name>
</gene>
<name>A0A3S5BQI4_9PLAT</name>
<evidence type="ECO:0000313" key="2">
    <source>
        <dbReference type="Proteomes" id="UP000784294"/>
    </source>
</evidence>
<evidence type="ECO:0000313" key="1">
    <source>
        <dbReference type="EMBL" id="VEL13674.1"/>
    </source>
</evidence>
<dbReference type="EMBL" id="CAAALY010018506">
    <property type="protein sequence ID" value="VEL13674.1"/>
    <property type="molecule type" value="Genomic_DNA"/>
</dbReference>